<evidence type="ECO:0000256" key="2">
    <source>
        <dbReference type="ARBA" id="ARBA00023125"/>
    </source>
</evidence>
<evidence type="ECO:0000313" key="5">
    <source>
        <dbReference type="EMBL" id="KRL95068.1"/>
    </source>
</evidence>
<evidence type="ECO:0000256" key="3">
    <source>
        <dbReference type="ARBA" id="ARBA00023163"/>
    </source>
</evidence>
<dbReference type="PROSITE" id="PS50949">
    <property type="entry name" value="HTH_GNTR"/>
    <property type="match status" value="1"/>
</dbReference>
<keyword evidence="1" id="KW-0805">Transcription regulation</keyword>
<organism evidence="5 6">
    <name type="scientific">Limosilactobacillus equigenerosi DSM 18793 = JCM 14505</name>
    <dbReference type="NCBI Taxonomy" id="1423742"/>
    <lineage>
        <taxon>Bacteria</taxon>
        <taxon>Bacillati</taxon>
        <taxon>Bacillota</taxon>
        <taxon>Bacilli</taxon>
        <taxon>Lactobacillales</taxon>
        <taxon>Lactobacillaceae</taxon>
        <taxon>Limosilactobacillus</taxon>
    </lineage>
</organism>
<dbReference type="InterPro" id="IPR050679">
    <property type="entry name" value="Bact_HTH_transcr_reg"/>
</dbReference>
<dbReference type="Pfam" id="PF00392">
    <property type="entry name" value="GntR"/>
    <property type="match status" value="1"/>
</dbReference>
<dbReference type="PRINTS" id="PR00035">
    <property type="entry name" value="HTHGNTR"/>
</dbReference>
<dbReference type="SMART" id="SM00345">
    <property type="entry name" value="HTH_GNTR"/>
    <property type="match status" value="1"/>
</dbReference>
<comment type="caution">
    <text evidence="5">The sequence shown here is derived from an EMBL/GenBank/DDBJ whole genome shotgun (WGS) entry which is preliminary data.</text>
</comment>
<dbReference type="InterPro" id="IPR036388">
    <property type="entry name" value="WH-like_DNA-bd_sf"/>
</dbReference>
<evidence type="ECO:0000259" key="4">
    <source>
        <dbReference type="PROSITE" id="PS50949"/>
    </source>
</evidence>
<dbReference type="OrthoDB" id="2141316at2"/>
<sequence length="242" mass="27834">MSDLVYRTIMKDIKQKIVAGQYPAMRLPDERSLSREYEVSRSSIKRALEVLAQQGIIFKKRGSGTFINPLYLRQQGMFSYEGTNLGITDSFQFDGKQQRIEVQSLQVIPASEDIQIDLFLRPTDFVYEIKRIRYIDDQPFMLETSYIPIKIVPTISHEVAQESIFKHIETALKKQVTRSFVSVSVAPSTATDQASLQLQSTEPVALLDGVFFLDDGTPFEVSNMRFHYQYMRYNTFTNLQGD</sequence>
<proteinExistence type="predicted"/>
<accession>A0A0R1UPI8</accession>
<protein>
    <submittedName>
        <fullName evidence="5">Transcriptional regulator</fullName>
    </submittedName>
</protein>
<keyword evidence="3" id="KW-0804">Transcription</keyword>
<dbReference type="GO" id="GO:0045892">
    <property type="term" value="P:negative regulation of DNA-templated transcription"/>
    <property type="evidence" value="ECO:0007669"/>
    <property type="project" value="TreeGrafter"/>
</dbReference>
<evidence type="ECO:0000256" key="1">
    <source>
        <dbReference type="ARBA" id="ARBA00023015"/>
    </source>
</evidence>
<dbReference type="InterPro" id="IPR011663">
    <property type="entry name" value="UTRA"/>
</dbReference>
<gene>
    <name evidence="5" type="ORF">FC21_GL001116</name>
</gene>
<dbReference type="STRING" id="417373.GCA_001570685_00132"/>
<keyword evidence="6" id="KW-1185">Reference proteome</keyword>
<dbReference type="Proteomes" id="UP000051084">
    <property type="component" value="Unassembled WGS sequence"/>
</dbReference>
<dbReference type="Gene3D" id="1.10.10.10">
    <property type="entry name" value="Winged helix-like DNA-binding domain superfamily/Winged helix DNA-binding domain"/>
    <property type="match status" value="1"/>
</dbReference>
<dbReference type="SUPFAM" id="SSF46785">
    <property type="entry name" value="Winged helix' DNA-binding domain"/>
    <property type="match status" value="1"/>
</dbReference>
<reference evidence="5 6" key="1">
    <citation type="journal article" date="2015" name="Genome Announc.">
        <title>Expanding the biotechnology potential of lactobacilli through comparative genomics of 213 strains and associated genera.</title>
        <authorList>
            <person name="Sun Z."/>
            <person name="Harris H.M."/>
            <person name="McCann A."/>
            <person name="Guo C."/>
            <person name="Argimon S."/>
            <person name="Zhang W."/>
            <person name="Yang X."/>
            <person name="Jeffery I.B."/>
            <person name="Cooney J.C."/>
            <person name="Kagawa T.F."/>
            <person name="Liu W."/>
            <person name="Song Y."/>
            <person name="Salvetti E."/>
            <person name="Wrobel A."/>
            <person name="Rasinkangas P."/>
            <person name="Parkhill J."/>
            <person name="Rea M.C."/>
            <person name="O'Sullivan O."/>
            <person name="Ritari J."/>
            <person name="Douillard F.P."/>
            <person name="Paul Ross R."/>
            <person name="Yang R."/>
            <person name="Briner A.E."/>
            <person name="Felis G.E."/>
            <person name="de Vos W.M."/>
            <person name="Barrangou R."/>
            <person name="Klaenhammer T.R."/>
            <person name="Caufield P.W."/>
            <person name="Cui Y."/>
            <person name="Zhang H."/>
            <person name="O'Toole P.W."/>
        </authorList>
    </citation>
    <scope>NUCLEOTIDE SEQUENCE [LARGE SCALE GENOMIC DNA]</scope>
    <source>
        <strain evidence="5 6">DSM 18793</strain>
    </source>
</reference>
<keyword evidence="2" id="KW-0238">DNA-binding</keyword>
<dbReference type="PANTHER" id="PTHR44846:SF4">
    <property type="entry name" value="HTH GNTR-TYPE DOMAIN-CONTAINING PROTEIN"/>
    <property type="match status" value="1"/>
</dbReference>
<feature type="domain" description="HTH gntR-type" evidence="4">
    <location>
        <begin position="3"/>
        <end position="70"/>
    </location>
</feature>
<dbReference type="RefSeq" id="WP_054652242.1">
    <property type="nucleotide sequence ID" value="NZ_AZGC01000026.1"/>
</dbReference>
<dbReference type="InterPro" id="IPR000524">
    <property type="entry name" value="Tscrpt_reg_HTH_GntR"/>
</dbReference>
<evidence type="ECO:0000313" key="6">
    <source>
        <dbReference type="Proteomes" id="UP000051084"/>
    </source>
</evidence>
<dbReference type="InterPro" id="IPR036390">
    <property type="entry name" value="WH_DNA-bd_sf"/>
</dbReference>
<dbReference type="Pfam" id="PF07702">
    <property type="entry name" value="UTRA"/>
    <property type="match status" value="1"/>
</dbReference>
<dbReference type="AlphaFoldDB" id="A0A0R1UPI8"/>
<dbReference type="EMBL" id="AZGC01000026">
    <property type="protein sequence ID" value="KRL95068.1"/>
    <property type="molecule type" value="Genomic_DNA"/>
</dbReference>
<dbReference type="GO" id="GO:0003700">
    <property type="term" value="F:DNA-binding transcription factor activity"/>
    <property type="evidence" value="ECO:0007669"/>
    <property type="project" value="InterPro"/>
</dbReference>
<dbReference type="InterPro" id="IPR028978">
    <property type="entry name" value="Chorismate_lyase_/UTRA_dom_sf"/>
</dbReference>
<dbReference type="CDD" id="cd07377">
    <property type="entry name" value="WHTH_GntR"/>
    <property type="match status" value="1"/>
</dbReference>
<dbReference type="Gene3D" id="3.40.1410.10">
    <property type="entry name" value="Chorismate lyase-like"/>
    <property type="match status" value="1"/>
</dbReference>
<dbReference type="SUPFAM" id="SSF64288">
    <property type="entry name" value="Chorismate lyase-like"/>
    <property type="match status" value="1"/>
</dbReference>
<name>A0A0R1UPI8_9LACO</name>
<dbReference type="PANTHER" id="PTHR44846">
    <property type="entry name" value="MANNOSYL-D-GLYCERATE TRANSPORT/METABOLISM SYSTEM REPRESSOR MNGR-RELATED"/>
    <property type="match status" value="1"/>
</dbReference>
<dbReference type="SMART" id="SM00866">
    <property type="entry name" value="UTRA"/>
    <property type="match status" value="1"/>
</dbReference>
<dbReference type="PATRIC" id="fig|1423742.4.peg.1158"/>
<dbReference type="GO" id="GO:0003677">
    <property type="term" value="F:DNA binding"/>
    <property type="evidence" value="ECO:0007669"/>
    <property type="project" value="UniProtKB-KW"/>
</dbReference>